<name>A0A9P4NL99_9PEZI</name>
<dbReference type="Proteomes" id="UP000800235">
    <property type="component" value="Unassembled WGS sequence"/>
</dbReference>
<evidence type="ECO:0000313" key="2">
    <source>
        <dbReference type="Proteomes" id="UP000800235"/>
    </source>
</evidence>
<reference evidence="1" key="1">
    <citation type="journal article" date="2020" name="Stud. Mycol.">
        <title>101 Dothideomycetes genomes: a test case for predicting lifestyles and emergence of pathogens.</title>
        <authorList>
            <person name="Haridas S."/>
            <person name="Albert R."/>
            <person name="Binder M."/>
            <person name="Bloem J."/>
            <person name="Labutti K."/>
            <person name="Salamov A."/>
            <person name="Andreopoulos B."/>
            <person name="Baker S."/>
            <person name="Barry K."/>
            <person name="Bills G."/>
            <person name="Bluhm B."/>
            <person name="Cannon C."/>
            <person name="Castanera R."/>
            <person name="Culley D."/>
            <person name="Daum C."/>
            <person name="Ezra D."/>
            <person name="Gonzalez J."/>
            <person name="Henrissat B."/>
            <person name="Kuo A."/>
            <person name="Liang C."/>
            <person name="Lipzen A."/>
            <person name="Lutzoni F."/>
            <person name="Magnuson J."/>
            <person name="Mondo S."/>
            <person name="Nolan M."/>
            <person name="Ohm R."/>
            <person name="Pangilinan J."/>
            <person name="Park H.-J."/>
            <person name="Ramirez L."/>
            <person name="Alfaro M."/>
            <person name="Sun H."/>
            <person name="Tritt A."/>
            <person name="Yoshinaga Y."/>
            <person name="Zwiers L.-H."/>
            <person name="Turgeon B."/>
            <person name="Goodwin S."/>
            <person name="Spatafora J."/>
            <person name="Crous P."/>
            <person name="Grigoriev I."/>
        </authorList>
    </citation>
    <scope>NUCLEOTIDE SEQUENCE</scope>
    <source>
        <strain evidence="1">CBS 130266</strain>
    </source>
</reference>
<accession>A0A9P4NL99</accession>
<evidence type="ECO:0008006" key="3">
    <source>
        <dbReference type="Google" id="ProtNLM"/>
    </source>
</evidence>
<dbReference type="AlphaFoldDB" id="A0A9P4NL99"/>
<keyword evidence="2" id="KW-1185">Reference proteome</keyword>
<organism evidence="1 2">
    <name type="scientific">Tothia fuscella</name>
    <dbReference type="NCBI Taxonomy" id="1048955"/>
    <lineage>
        <taxon>Eukaryota</taxon>
        <taxon>Fungi</taxon>
        <taxon>Dikarya</taxon>
        <taxon>Ascomycota</taxon>
        <taxon>Pezizomycotina</taxon>
        <taxon>Dothideomycetes</taxon>
        <taxon>Pleosporomycetidae</taxon>
        <taxon>Venturiales</taxon>
        <taxon>Cylindrosympodiaceae</taxon>
        <taxon>Tothia</taxon>
    </lineage>
</organism>
<proteinExistence type="predicted"/>
<sequence length="416" mass="46492">MPLDDLPTEIIEGIASFLFYDHDLSSLRQTCQTISNQIFKFYAGRMVATRRHHSRIFAEFEIEKFDGPAPEHDGYEDCDWTVKSMPGVPYEQEKDCFPEQAVKIEPLLRKSPEQFKNLKTVTFEPQREIAYGAWMVSDDWNHNWHHNWKMVQTAQKYATTIINAVMKSNNSMENFSVFYDSQMHWEIGSTQSATVWCLPRDSFASFGLASSIHKMGSTLTSLRRLDIALGCGVKQSHQVATAWKFTVKMITSMVNLGDISLSFSSGGNAYEAPTFLALFVDGLLKNLSAPKLQSLTLQGFFIASVQNTVSIIARHAQLRHVTLRYHTVVGTPRGFVPVFAALKRKTLLESVTFEALQWEGGLGLLCFEGTCTVTTGNPKINRCTDGSVKAVGGEVRPLLMKLSGIQQKALVSGQLG</sequence>
<protein>
    <recommendedName>
        <fullName evidence="3">F-box domain-containing protein</fullName>
    </recommendedName>
</protein>
<gene>
    <name evidence="1" type="ORF">EJ08DRAFT_700027</name>
</gene>
<comment type="caution">
    <text evidence="1">The sequence shown here is derived from an EMBL/GenBank/DDBJ whole genome shotgun (WGS) entry which is preliminary data.</text>
</comment>
<dbReference type="EMBL" id="MU007065">
    <property type="protein sequence ID" value="KAF2426270.1"/>
    <property type="molecule type" value="Genomic_DNA"/>
</dbReference>
<evidence type="ECO:0000313" key="1">
    <source>
        <dbReference type="EMBL" id="KAF2426270.1"/>
    </source>
</evidence>